<protein>
    <submittedName>
        <fullName evidence="9">Putative MFS transporter</fullName>
    </submittedName>
</protein>
<evidence type="ECO:0000256" key="6">
    <source>
        <dbReference type="SAM" id="MobiDB-lite"/>
    </source>
</evidence>
<evidence type="ECO:0000256" key="1">
    <source>
        <dbReference type="ARBA" id="ARBA00004141"/>
    </source>
</evidence>
<evidence type="ECO:0000313" key="10">
    <source>
        <dbReference type="Proteomes" id="UP000248817"/>
    </source>
</evidence>
<feature type="transmembrane region" description="Helical" evidence="7">
    <location>
        <begin position="299"/>
        <end position="318"/>
    </location>
</feature>
<accession>A0A2V5IVG7</accession>
<dbReference type="PANTHER" id="PTHR23506:SF35">
    <property type="entry name" value="MAJOR FACILITATOR SUPERFAMILY (MFS) PROFILE DOMAIN-CONTAINING PROTEIN-RELATED"/>
    <property type="match status" value="1"/>
</dbReference>
<evidence type="ECO:0000256" key="5">
    <source>
        <dbReference type="ARBA" id="ARBA00023136"/>
    </source>
</evidence>
<gene>
    <name evidence="9" type="ORF">BP00DRAFT_424726</name>
</gene>
<dbReference type="PROSITE" id="PS50850">
    <property type="entry name" value="MFS"/>
    <property type="match status" value="1"/>
</dbReference>
<feature type="transmembrane region" description="Helical" evidence="7">
    <location>
        <begin position="438"/>
        <end position="460"/>
    </location>
</feature>
<comment type="subcellular location">
    <subcellularLocation>
        <location evidence="1">Membrane</location>
        <topology evidence="1">Multi-pass membrane protein</topology>
    </subcellularLocation>
</comment>
<organism evidence="9 10">
    <name type="scientific">Aspergillus indologenus CBS 114.80</name>
    <dbReference type="NCBI Taxonomy" id="1450541"/>
    <lineage>
        <taxon>Eukaryota</taxon>
        <taxon>Fungi</taxon>
        <taxon>Dikarya</taxon>
        <taxon>Ascomycota</taxon>
        <taxon>Pezizomycotina</taxon>
        <taxon>Eurotiomycetes</taxon>
        <taxon>Eurotiomycetidae</taxon>
        <taxon>Eurotiales</taxon>
        <taxon>Aspergillaceae</taxon>
        <taxon>Aspergillus</taxon>
        <taxon>Aspergillus subgen. Circumdati</taxon>
    </lineage>
</organism>
<feature type="domain" description="Major facilitator superfamily (MFS) profile" evidence="8">
    <location>
        <begin position="21"/>
        <end position="464"/>
    </location>
</feature>
<dbReference type="InterPro" id="IPR036259">
    <property type="entry name" value="MFS_trans_sf"/>
</dbReference>
<feature type="transmembrane region" description="Helical" evidence="7">
    <location>
        <begin position="118"/>
        <end position="139"/>
    </location>
</feature>
<evidence type="ECO:0000256" key="2">
    <source>
        <dbReference type="ARBA" id="ARBA00022448"/>
    </source>
</evidence>
<evidence type="ECO:0000256" key="7">
    <source>
        <dbReference type="SAM" id="Phobius"/>
    </source>
</evidence>
<dbReference type="SUPFAM" id="SSF103473">
    <property type="entry name" value="MFS general substrate transporter"/>
    <property type="match status" value="1"/>
</dbReference>
<keyword evidence="3 7" id="KW-0812">Transmembrane</keyword>
<feature type="transmembrane region" description="Helical" evidence="7">
    <location>
        <begin position="260"/>
        <end position="279"/>
    </location>
</feature>
<sequence length="475" mass="50827">METMEKPLPVGYRWRSSRSFIVFTVTVALFAETFLYGFLVPILSYMIEVRLGIDPSETQRYMTTLLSMHGFLGIVAAPIIAHFADKTPNRKIPLLLALGGCFVGTGLVASTLNVAALFVGRTMQAIAGCAAWVVGHAMLTDHIDADNLGKTLGLAMTFVTAGIISGPTVAGAMLELFGYWAAWSVPLVVLAVDIVARLIMLEPDRSSPAPAATHDETTGLLSDSSEGQPTQGDAASTSTSTTLTDASSPRHFYQIMLSDGRVLAGLANTLLMSSIFSGFEATLPLHLRDVFHWGSLPTGMMFFCLQIPSFFLSAAAGWMRDRQGLRNPTALGWFTLAPLLWLLGVPGDDKFPWASADTNGKPIFVTTMLGFGLFSMLVRGAGSLQVTWVVKEKQTKDPLIFGPHGGSSRAFSIVEMAFGTGSMIGPLIAGSLSETVGYYYSTTVFAITCLALSVVTYKLFDSKTAKPARPADSSA</sequence>
<keyword evidence="10" id="KW-1185">Reference proteome</keyword>
<feature type="transmembrane region" description="Helical" evidence="7">
    <location>
        <begin position="180"/>
        <end position="200"/>
    </location>
</feature>
<feature type="transmembrane region" description="Helical" evidence="7">
    <location>
        <begin position="367"/>
        <end position="390"/>
    </location>
</feature>
<feature type="transmembrane region" description="Helical" evidence="7">
    <location>
        <begin position="330"/>
        <end position="347"/>
    </location>
</feature>
<feature type="transmembrane region" description="Helical" evidence="7">
    <location>
        <begin position="59"/>
        <end position="80"/>
    </location>
</feature>
<name>A0A2V5IVG7_9EURO</name>
<dbReference type="EMBL" id="KZ825490">
    <property type="protein sequence ID" value="PYI32720.1"/>
    <property type="molecule type" value="Genomic_DNA"/>
</dbReference>
<feature type="region of interest" description="Disordered" evidence="6">
    <location>
        <begin position="206"/>
        <end position="245"/>
    </location>
</feature>
<evidence type="ECO:0000256" key="4">
    <source>
        <dbReference type="ARBA" id="ARBA00022989"/>
    </source>
</evidence>
<dbReference type="Proteomes" id="UP000248817">
    <property type="component" value="Unassembled WGS sequence"/>
</dbReference>
<dbReference type="InterPro" id="IPR011701">
    <property type="entry name" value="MFS"/>
</dbReference>
<dbReference type="GO" id="GO:0016020">
    <property type="term" value="C:membrane"/>
    <property type="evidence" value="ECO:0007669"/>
    <property type="project" value="UniProtKB-SubCell"/>
</dbReference>
<feature type="transmembrane region" description="Helical" evidence="7">
    <location>
        <begin position="410"/>
        <end position="432"/>
    </location>
</feature>
<dbReference type="InterPro" id="IPR020846">
    <property type="entry name" value="MFS_dom"/>
</dbReference>
<dbReference type="GO" id="GO:0022857">
    <property type="term" value="F:transmembrane transporter activity"/>
    <property type="evidence" value="ECO:0007669"/>
    <property type="project" value="InterPro"/>
</dbReference>
<dbReference type="InterPro" id="IPR050930">
    <property type="entry name" value="MFS_Vesicular_Transporter"/>
</dbReference>
<proteinExistence type="predicted"/>
<feature type="transmembrane region" description="Helical" evidence="7">
    <location>
        <begin position="92"/>
        <end position="112"/>
    </location>
</feature>
<feature type="compositionally biased region" description="Low complexity" evidence="6">
    <location>
        <begin position="233"/>
        <end position="245"/>
    </location>
</feature>
<reference evidence="9 10" key="1">
    <citation type="submission" date="2018-02" db="EMBL/GenBank/DDBJ databases">
        <title>The genomes of Aspergillus section Nigri reveals drivers in fungal speciation.</title>
        <authorList>
            <consortium name="DOE Joint Genome Institute"/>
            <person name="Vesth T.C."/>
            <person name="Nybo J."/>
            <person name="Theobald S."/>
            <person name="Brandl J."/>
            <person name="Frisvad J.C."/>
            <person name="Nielsen K.F."/>
            <person name="Lyhne E.K."/>
            <person name="Kogle M.E."/>
            <person name="Kuo A."/>
            <person name="Riley R."/>
            <person name="Clum A."/>
            <person name="Nolan M."/>
            <person name="Lipzen A."/>
            <person name="Salamov A."/>
            <person name="Henrissat B."/>
            <person name="Wiebenga A."/>
            <person name="De vries R.P."/>
            <person name="Grigoriev I.V."/>
            <person name="Mortensen U.H."/>
            <person name="Andersen M.R."/>
            <person name="Baker S.E."/>
        </authorList>
    </citation>
    <scope>NUCLEOTIDE SEQUENCE [LARGE SCALE GENOMIC DNA]</scope>
    <source>
        <strain evidence="9 10">CBS 114.80</strain>
    </source>
</reference>
<dbReference type="PANTHER" id="PTHR23506">
    <property type="entry name" value="GH10249P"/>
    <property type="match status" value="1"/>
</dbReference>
<keyword evidence="5 7" id="KW-0472">Membrane</keyword>
<dbReference type="AlphaFoldDB" id="A0A2V5IVG7"/>
<evidence type="ECO:0000256" key="3">
    <source>
        <dbReference type="ARBA" id="ARBA00022692"/>
    </source>
</evidence>
<feature type="transmembrane region" description="Helical" evidence="7">
    <location>
        <begin position="151"/>
        <end position="174"/>
    </location>
</feature>
<evidence type="ECO:0000313" key="9">
    <source>
        <dbReference type="EMBL" id="PYI32720.1"/>
    </source>
</evidence>
<dbReference type="Pfam" id="PF07690">
    <property type="entry name" value="MFS_1"/>
    <property type="match status" value="1"/>
</dbReference>
<evidence type="ECO:0000259" key="8">
    <source>
        <dbReference type="PROSITE" id="PS50850"/>
    </source>
</evidence>
<feature type="transmembrane region" description="Helical" evidence="7">
    <location>
        <begin position="20"/>
        <end position="47"/>
    </location>
</feature>
<keyword evidence="4 7" id="KW-1133">Transmembrane helix</keyword>
<dbReference type="Gene3D" id="1.20.1250.20">
    <property type="entry name" value="MFS general substrate transporter like domains"/>
    <property type="match status" value="2"/>
</dbReference>
<keyword evidence="2" id="KW-0813">Transport</keyword>
<feature type="compositionally biased region" description="Polar residues" evidence="6">
    <location>
        <begin position="219"/>
        <end position="231"/>
    </location>
</feature>